<feature type="domain" description="Pyruvate phosphate dikinase AMP/ATP-binding" evidence="2">
    <location>
        <begin position="17"/>
        <end position="318"/>
    </location>
</feature>
<dbReference type="InterPro" id="IPR002192">
    <property type="entry name" value="PPDK_AMP/ATP-bd"/>
</dbReference>
<dbReference type="SUPFAM" id="SSF52009">
    <property type="entry name" value="Phosphohistidine domain"/>
    <property type="match status" value="1"/>
</dbReference>
<comment type="caution">
    <text evidence="3">The sequence shown here is derived from an EMBL/GenBank/DDBJ whole genome shotgun (WGS) entry which is preliminary data.</text>
</comment>
<dbReference type="Gene3D" id="3.30.1490.20">
    <property type="entry name" value="ATP-grasp fold, A domain"/>
    <property type="match status" value="1"/>
</dbReference>
<dbReference type="Gene3D" id="3.30.470.20">
    <property type="entry name" value="ATP-grasp fold, B domain"/>
    <property type="match status" value="1"/>
</dbReference>
<dbReference type="SUPFAM" id="SSF56059">
    <property type="entry name" value="Glutathione synthetase ATP-binding domain-like"/>
    <property type="match status" value="1"/>
</dbReference>
<sequence length="865" mass="97358">MSLLVLDFREIEKTQLSLVGGKGLNLGELSKLHGIQVPEGFCVTTVGYRKAIEQNETYLDLLHRLTMLKVEDREQIGEISAKLRQTVMEAEIPSDVVEAVADYLSRFGEKDAYAVRSSATAEDLPQASFAGQQDTYLNVIGKEAILRNIRKCWASLFTDRAVIYRMQNGFDHRQVYLSVIVQRMVFPQASGILFTADPMTSSRKLLSIDAGYGLGEALVSGLVSADGYKVRDGQIVDKRIATKTLAIYERKEGGTETREIDPDLQKTQTLTDPQILRLAHIGRQIEAYFGRPQDIEWCLVDDAFYIVQSRPITTLYPIPEANDQENHVYVSVGHQQMMTDPIKPLGLSFYLLITPAPMRKAGGRLFVDVAPRLATPAGREALLNTMGSDPLIKGALMTIIERDFIKLLPHDQTAPVLGRSNTDMPAQFENDPTIVSELIKRSQTSIEQLKLNIQAKSGADLFDFILEDIQQQLKKILFDPQSTAVFMSAMEASSWINENMYKWLGEKNAADTLSQSVPGNITSEMGLALLDVADVIRPYPEVIDYLQHAKEDNFLDELVKFKGGQETRDAIYDFLGKYGMRCTGEIDITRTRWGEKPITLVPLILGNIKNLEPNAGSRKFEQGRQEALAKEQELLERLKPLPDGEQKVKETKRMIDLIRNFIGYREYPKYGYISRYFVYKQALLKEAERLVQAGVIHDKEDIYYLTFEELHEVVRTHQLDYRIIGQRKDEYKLYEKLTPPRVITSDGEIITGEYKRENLPEEAIAGLPVSSGMVEGRARVILNMEDADLEDGDILVTSFTDPSWTPLFVSIKGLVTEVGGLMTHGSVIAREYGLPAVVGVENATKRIKDGQRIRVHGTDGYIELL</sequence>
<organism evidence="3 4">
    <name type="scientific">Paenibacillus haidiansis</name>
    <dbReference type="NCBI Taxonomy" id="1574488"/>
    <lineage>
        <taxon>Bacteria</taxon>
        <taxon>Bacillati</taxon>
        <taxon>Bacillota</taxon>
        <taxon>Bacilli</taxon>
        <taxon>Bacillales</taxon>
        <taxon>Paenibacillaceae</taxon>
        <taxon>Paenibacillus</taxon>
    </lineage>
</organism>
<dbReference type="InterPro" id="IPR051549">
    <property type="entry name" value="PEP_Utilizing_Enz"/>
</dbReference>
<dbReference type="Proteomes" id="UP001306950">
    <property type="component" value="Unassembled WGS sequence"/>
</dbReference>
<protein>
    <submittedName>
        <fullName evidence="3">Phosphoenolpyruvate synthase</fullName>
        <ecNumber evidence="3">2.7.9.2</ecNumber>
    </submittedName>
</protein>
<evidence type="ECO:0000259" key="2">
    <source>
        <dbReference type="Pfam" id="PF01326"/>
    </source>
</evidence>
<dbReference type="EMBL" id="JAZHPZ010000017">
    <property type="protein sequence ID" value="MEF2968693.1"/>
    <property type="molecule type" value="Genomic_DNA"/>
</dbReference>
<dbReference type="NCBIfam" id="NF041857">
    <property type="entry name" value="RIF_Ptrans_rph"/>
    <property type="match status" value="1"/>
</dbReference>
<dbReference type="NCBIfam" id="NF004877">
    <property type="entry name" value="PRK06241.1-2"/>
    <property type="match status" value="1"/>
</dbReference>
<keyword evidence="3" id="KW-0808">Transferase</keyword>
<evidence type="ECO:0000259" key="1">
    <source>
        <dbReference type="Pfam" id="PF00391"/>
    </source>
</evidence>
<keyword evidence="4" id="KW-1185">Reference proteome</keyword>
<dbReference type="EC" id="2.7.9.2" evidence="3"/>
<dbReference type="Pfam" id="PF01326">
    <property type="entry name" value="PPDK_N"/>
    <property type="match status" value="1"/>
</dbReference>
<dbReference type="NCBIfam" id="NF004879">
    <property type="entry name" value="PRK06241.1-4"/>
    <property type="match status" value="1"/>
</dbReference>
<dbReference type="Pfam" id="PF00391">
    <property type="entry name" value="PEP-utilizers"/>
    <property type="match status" value="1"/>
</dbReference>
<accession>A0ABU7VY45</accession>
<dbReference type="RefSeq" id="WP_331848866.1">
    <property type="nucleotide sequence ID" value="NZ_JAZHPZ010000017.1"/>
</dbReference>
<dbReference type="GO" id="GO:0008986">
    <property type="term" value="F:pyruvate, water dikinase activity"/>
    <property type="evidence" value="ECO:0007669"/>
    <property type="project" value="UniProtKB-EC"/>
</dbReference>
<reference evidence="3 4" key="1">
    <citation type="submission" date="2024-02" db="EMBL/GenBank/DDBJ databases">
        <title>A nitrogen-fixing paenibacillus bacterium.</title>
        <authorList>
            <person name="Zhang W.L."/>
            <person name="Chen S.F."/>
        </authorList>
    </citation>
    <scope>NUCLEOTIDE SEQUENCE [LARGE SCALE GENOMIC DNA]</scope>
    <source>
        <strain evidence="3 4">M1</strain>
    </source>
</reference>
<dbReference type="InterPro" id="IPR036637">
    <property type="entry name" value="Phosphohistidine_dom_sf"/>
</dbReference>
<dbReference type="PANTHER" id="PTHR43615:SF1">
    <property type="entry name" value="PPDK_N DOMAIN-CONTAINING PROTEIN"/>
    <property type="match status" value="1"/>
</dbReference>
<gene>
    <name evidence="3" type="primary">ppsA</name>
    <name evidence="3" type="ORF">V3851_23100</name>
</gene>
<evidence type="ECO:0000313" key="3">
    <source>
        <dbReference type="EMBL" id="MEF2968693.1"/>
    </source>
</evidence>
<dbReference type="Gene3D" id="3.50.30.10">
    <property type="entry name" value="Phosphohistidine domain"/>
    <property type="match status" value="1"/>
</dbReference>
<dbReference type="NCBIfam" id="NF004878">
    <property type="entry name" value="PRK06241.1-3"/>
    <property type="match status" value="1"/>
</dbReference>
<proteinExistence type="predicted"/>
<name>A0ABU7VY45_9BACL</name>
<evidence type="ECO:0000313" key="4">
    <source>
        <dbReference type="Proteomes" id="UP001306950"/>
    </source>
</evidence>
<dbReference type="InterPro" id="IPR013815">
    <property type="entry name" value="ATP_grasp_subdomain_1"/>
</dbReference>
<dbReference type="InterPro" id="IPR008279">
    <property type="entry name" value="PEP-util_enz_mobile_dom"/>
</dbReference>
<dbReference type="PANTHER" id="PTHR43615">
    <property type="entry name" value="PHOSPHOENOLPYRUVATE SYNTHASE-RELATED"/>
    <property type="match status" value="1"/>
</dbReference>
<feature type="domain" description="PEP-utilising enzyme mobile" evidence="1">
    <location>
        <begin position="790"/>
        <end position="860"/>
    </location>
</feature>